<gene>
    <name evidence="5" type="ORF">T1815_14221</name>
</gene>
<keyword evidence="6" id="KW-1185">Reference proteome</keyword>
<evidence type="ECO:0000256" key="2">
    <source>
        <dbReference type="ARBA" id="ARBA00022741"/>
    </source>
</evidence>
<evidence type="ECO:0000313" key="6">
    <source>
        <dbReference type="Proteomes" id="UP000049472"/>
    </source>
</evidence>
<accession>A0A0M6WK37</accession>
<dbReference type="AlphaFoldDB" id="A0A0M6WK37"/>
<dbReference type="NCBIfam" id="TIGR00368">
    <property type="entry name" value="YifB family Mg chelatase-like AAA ATPase"/>
    <property type="match status" value="1"/>
</dbReference>
<reference evidence="6" key="1">
    <citation type="submission" date="2015-05" db="EMBL/GenBank/DDBJ databases">
        <authorList>
            <consortium name="Pathogen Informatics"/>
        </authorList>
    </citation>
    <scope>NUCLEOTIDE SEQUENCE [LARGE SCALE GENOMIC DNA]</scope>
    <source>
        <strain evidence="6">T1-815</strain>
    </source>
</reference>
<dbReference type="InterPro" id="IPR000523">
    <property type="entry name" value="Mg_chelatse_chII-like_cat_dom"/>
</dbReference>
<dbReference type="PRINTS" id="PR01657">
    <property type="entry name" value="MCMFAMILY"/>
</dbReference>
<organism evidence="5 6">
    <name type="scientific">Agathobacter rectalis</name>
    <dbReference type="NCBI Taxonomy" id="39491"/>
    <lineage>
        <taxon>Bacteria</taxon>
        <taxon>Bacillati</taxon>
        <taxon>Bacillota</taxon>
        <taxon>Clostridia</taxon>
        <taxon>Lachnospirales</taxon>
        <taxon>Lachnospiraceae</taxon>
        <taxon>Agathobacter</taxon>
    </lineage>
</organism>
<dbReference type="Gene3D" id="3.30.230.10">
    <property type="match status" value="1"/>
</dbReference>
<dbReference type="Proteomes" id="UP000049472">
    <property type="component" value="Unassembled WGS sequence"/>
</dbReference>
<dbReference type="EMBL" id="CVRQ01000018">
    <property type="protein sequence ID" value="CRL36791.1"/>
    <property type="molecule type" value="Genomic_DNA"/>
</dbReference>
<dbReference type="RefSeq" id="WP_055061669.1">
    <property type="nucleotide sequence ID" value="NZ_CVRQ01000018.1"/>
</dbReference>
<dbReference type="PANTHER" id="PTHR32039">
    <property type="entry name" value="MAGNESIUM-CHELATASE SUBUNIT CHLI"/>
    <property type="match status" value="1"/>
</dbReference>
<dbReference type="InterPro" id="IPR014721">
    <property type="entry name" value="Ribsml_uS5_D2-typ_fold_subgr"/>
</dbReference>
<dbReference type="InterPro" id="IPR003593">
    <property type="entry name" value="AAA+_ATPase"/>
</dbReference>
<dbReference type="SUPFAM" id="SSF52540">
    <property type="entry name" value="P-loop containing nucleoside triphosphate hydrolases"/>
    <property type="match status" value="1"/>
</dbReference>
<evidence type="ECO:0000256" key="1">
    <source>
        <dbReference type="ARBA" id="ARBA00006354"/>
    </source>
</evidence>
<dbReference type="GO" id="GO:0005524">
    <property type="term" value="F:ATP binding"/>
    <property type="evidence" value="ECO:0007669"/>
    <property type="project" value="UniProtKB-KW"/>
</dbReference>
<dbReference type="InterPro" id="IPR001208">
    <property type="entry name" value="MCM_dom"/>
</dbReference>
<dbReference type="Pfam" id="PF13541">
    <property type="entry name" value="ChlI"/>
    <property type="match status" value="1"/>
</dbReference>
<comment type="similarity">
    <text evidence="1">Belongs to the Mg-chelatase subunits D/I family. ComM subfamily.</text>
</comment>
<dbReference type="Gene3D" id="3.40.50.300">
    <property type="entry name" value="P-loop containing nucleotide triphosphate hydrolases"/>
    <property type="match status" value="1"/>
</dbReference>
<dbReference type="SUPFAM" id="SSF54211">
    <property type="entry name" value="Ribosomal protein S5 domain 2-like"/>
    <property type="match status" value="1"/>
</dbReference>
<dbReference type="SMART" id="SM00382">
    <property type="entry name" value="AAA"/>
    <property type="match status" value="1"/>
</dbReference>
<evidence type="ECO:0000256" key="3">
    <source>
        <dbReference type="ARBA" id="ARBA00022840"/>
    </source>
</evidence>
<keyword evidence="2" id="KW-0547">Nucleotide-binding</keyword>
<protein>
    <submittedName>
        <fullName evidence="5">Putative ATPase with chaperone activity</fullName>
    </submittedName>
</protein>
<keyword evidence="3" id="KW-0067">ATP-binding</keyword>
<proteinExistence type="inferred from homology"/>
<dbReference type="InterPro" id="IPR020568">
    <property type="entry name" value="Ribosomal_Su5_D2-typ_SF"/>
</dbReference>
<dbReference type="InterPro" id="IPR025158">
    <property type="entry name" value="Mg_chelat-rel_C"/>
</dbReference>
<dbReference type="InterPro" id="IPR027417">
    <property type="entry name" value="P-loop_NTPase"/>
</dbReference>
<dbReference type="Pfam" id="PF01078">
    <property type="entry name" value="Mg_chelatase"/>
    <property type="match status" value="1"/>
</dbReference>
<sequence>MYSTVRTAVLDGISAIPVQVEVDISTGMPVFDMVGNLTSEVREAKERVKTALHSVGIVLPAKRITVNLSPANIKKTGTGFDLPIAVAVLTAMGVIDADSIKGCTLAGELNLNGEILPVSGILPIVFDEYNKGIGKFIIPKQNENEGRLVCGAKIFGISHLNDVIAQFDEKAFTCQKTGMAHELQMDEKYADFCDVNGQKFIKRACEVAAGGMHNILLVGPPGAGKTMIAERMPSILPPLSENERLELSKIYSICGLLDNDSSLRDSRPFRNPHYSVTQAALIGGGTRINPGEISLAHNGVLFLDELAEFKGGLLDLLRAPLEEHCIRLSRAGRNVTYPANFLLFGAMNPCGCGYYPDMQRCRCSEPTLRRYFDKVSQPIIDRIDICVEASPLSFEDINSTTSNESSADIRKRVMHCHELQKERFKGESFSYNSKISTDKLEKYCSLGSREKSYMENMFDKLGLTARTYHKILKVARTIADLDGCENIKTKHLNEAICYRSINEKFWGGAIS</sequence>
<dbReference type="InterPro" id="IPR004482">
    <property type="entry name" value="Mg_chelat-rel"/>
</dbReference>
<dbReference type="GO" id="GO:0003677">
    <property type="term" value="F:DNA binding"/>
    <property type="evidence" value="ECO:0007669"/>
    <property type="project" value="InterPro"/>
</dbReference>
<evidence type="ECO:0000259" key="4">
    <source>
        <dbReference type="SMART" id="SM00382"/>
    </source>
</evidence>
<dbReference type="PANTHER" id="PTHR32039:SF7">
    <property type="entry name" value="COMPETENCE PROTEIN COMM"/>
    <property type="match status" value="1"/>
</dbReference>
<evidence type="ECO:0000313" key="5">
    <source>
        <dbReference type="EMBL" id="CRL36791.1"/>
    </source>
</evidence>
<dbReference type="InterPro" id="IPR045006">
    <property type="entry name" value="CHLI-like"/>
</dbReference>
<feature type="domain" description="AAA+ ATPase" evidence="4">
    <location>
        <begin position="211"/>
        <end position="381"/>
    </location>
</feature>
<dbReference type="Pfam" id="PF13335">
    <property type="entry name" value="Mg_chelatase_C"/>
    <property type="match status" value="1"/>
</dbReference>
<name>A0A0M6WK37_9FIRM</name>